<dbReference type="Gene3D" id="3.90.180.10">
    <property type="entry name" value="Medium-chain alcohol dehydrogenases, catalytic domain"/>
    <property type="match status" value="2"/>
</dbReference>
<dbReference type="InterPro" id="IPR020843">
    <property type="entry name" value="ER"/>
</dbReference>
<accession>A0ABT0DST0</accession>
<dbReference type="PANTHER" id="PTHR43350:SF19">
    <property type="entry name" value="D-GULOSIDE 3-DEHYDROGENASE"/>
    <property type="match status" value="1"/>
</dbReference>
<organism evidence="8 9">
    <name type="scientific">Sphingobium agri</name>
    <dbReference type="NCBI Taxonomy" id="2933566"/>
    <lineage>
        <taxon>Bacteria</taxon>
        <taxon>Pseudomonadati</taxon>
        <taxon>Pseudomonadota</taxon>
        <taxon>Alphaproteobacteria</taxon>
        <taxon>Sphingomonadales</taxon>
        <taxon>Sphingomonadaceae</taxon>
        <taxon>Sphingobium</taxon>
    </lineage>
</organism>
<dbReference type="InterPro" id="IPR002328">
    <property type="entry name" value="ADH_Zn_CS"/>
</dbReference>
<keyword evidence="9" id="KW-1185">Reference proteome</keyword>
<keyword evidence="4 6" id="KW-0862">Zinc</keyword>
<evidence type="ECO:0000256" key="3">
    <source>
        <dbReference type="ARBA" id="ARBA00022723"/>
    </source>
</evidence>
<name>A0ABT0DST0_9SPHN</name>
<evidence type="ECO:0000256" key="6">
    <source>
        <dbReference type="RuleBase" id="RU361277"/>
    </source>
</evidence>
<evidence type="ECO:0000256" key="1">
    <source>
        <dbReference type="ARBA" id="ARBA00001947"/>
    </source>
</evidence>
<evidence type="ECO:0000256" key="5">
    <source>
        <dbReference type="ARBA" id="ARBA00023002"/>
    </source>
</evidence>
<dbReference type="PANTHER" id="PTHR43350">
    <property type="entry name" value="NAD-DEPENDENT ALCOHOL DEHYDROGENASE"/>
    <property type="match status" value="1"/>
</dbReference>
<dbReference type="RefSeq" id="WP_247229554.1">
    <property type="nucleotide sequence ID" value="NZ_JALKHS010000003.1"/>
</dbReference>
<dbReference type="SMART" id="SM00829">
    <property type="entry name" value="PKS_ER"/>
    <property type="match status" value="1"/>
</dbReference>
<dbReference type="Pfam" id="PF00107">
    <property type="entry name" value="ADH_zinc_N"/>
    <property type="match status" value="1"/>
</dbReference>
<dbReference type="Pfam" id="PF08240">
    <property type="entry name" value="ADH_N"/>
    <property type="match status" value="1"/>
</dbReference>
<dbReference type="Proteomes" id="UP001203512">
    <property type="component" value="Unassembled WGS sequence"/>
</dbReference>
<dbReference type="InterPro" id="IPR011032">
    <property type="entry name" value="GroES-like_sf"/>
</dbReference>
<gene>
    <name evidence="8" type="ORF">MU848_00735</name>
</gene>
<comment type="similarity">
    <text evidence="2 6">Belongs to the zinc-containing alcohol dehydrogenase family.</text>
</comment>
<evidence type="ECO:0000256" key="2">
    <source>
        <dbReference type="ARBA" id="ARBA00008072"/>
    </source>
</evidence>
<proteinExistence type="inferred from homology"/>
<feature type="domain" description="Enoyl reductase (ER)" evidence="7">
    <location>
        <begin position="16"/>
        <end position="342"/>
    </location>
</feature>
<dbReference type="EMBL" id="JALKHS010000003">
    <property type="protein sequence ID" value="MCK0530104.1"/>
    <property type="molecule type" value="Genomic_DNA"/>
</dbReference>
<evidence type="ECO:0000259" key="7">
    <source>
        <dbReference type="SMART" id="SM00829"/>
    </source>
</evidence>
<evidence type="ECO:0000256" key="4">
    <source>
        <dbReference type="ARBA" id="ARBA00022833"/>
    </source>
</evidence>
<dbReference type="InterPro" id="IPR013154">
    <property type="entry name" value="ADH-like_N"/>
</dbReference>
<comment type="caution">
    <text evidence="8">The sequence shown here is derived from an EMBL/GenBank/DDBJ whole genome shotgun (WGS) entry which is preliminary data.</text>
</comment>
<dbReference type="SUPFAM" id="SSF51735">
    <property type="entry name" value="NAD(P)-binding Rossmann-fold domains"/>
    <property type="match status" value="1"/>
</dbReference>
<reference evidence="8 9" key="1">
    <citation type="submission" date="2022-04" db="EMBL/GenBank/DDBJ databases">
        <authorList>
            <person name="Huq M.A."/>
        </authorList>
    </citation>
    <scope>NUCLEOTIDE SEQUENCE [LARGE SCALE GENOMIC DNA]</scope>
    <source>
        <strain evidence="8 9">MAH-33</strain>
    </source>
</reference>
<keyword evidence="3 6" id="KW-0479">Metal-binding</keyword>
<dbReference type="PROSITE" id="PS00059">
    <property type="entry name" value="ADH_ZINC"/>
    <property type="match status" value="1"/>
</dbReference>
<evidence type="ECO:0000313" key="9">
    <source>
        <dbReference type="Proteomes" id="UP001203512"/>
    </source>
</evidence>
<evidence type="ECO:0000313" key="8">
    <source>
        <dbReference type="EMBL" id="MCK0530104.1"/>
    </source>
</evidence>
<protein>
    <submittedName>
        <fullName evidence="8">Zinc-binding dehydrogenase</fullName>
    </submittedName>
</protein>
<keyword evidence="5" id="KW-0560">Oxidoreductase</keyword>
<dbReference type="SUPFAM" id="SSF50129">
    <property type="entry name" value="GroES-like"/>
    <property type="match status" value="1"/>
</dbReference>
<dbReference type="Gene3D" id="3.40.50.720">
    <property type="entry name" value="NAD(P)-binding Rossmann-like Domain"/>
    <property type="match status" value="1"/>
</dbReference>
<dbReference type="InterPro" id="IPR013149">
    <property type="entry name" value="ADH-like_C"/>
</dbReference>
<comment type="cofactor">
    <cofactor evidence="1 6">
        <name>Zn(2+)</name>
        <dbReference type="ChEBI" id="CHEBI:29105"/>
    </cofactor>
</comment>
<dbReference type="InterPro" id="IPR036291">
    <property type="entry name" value="NAD(P)-bd_dom_sf"/>
</dbReference>
<sequence>MLELSTMRVADFIDPGQIAARSDATRPVPAAGEVIVAVEACGICGSDLHMFRNGSYRDQLVRATPEGYHVPGHEFAGTIAAIGEGVVGWSVGERVVGVTGLGGGMADYVAVPVNPFQLVRMPEGVDMIEAATTEQLADGLQMVRKAAIKPGEHVVIFGVGIIGLSVIQAIRARGIEAGQVIAVDVHQARLEAALAQGATAVVNARDGDVFDQVAAITGTEEGYQGKSARIGAVIDCAGYIKHMPGPPPLETALRLIDLDGGRIVCFGAYEDRMTIDFGPMIQKQPTIMGSNGYAAEELVEALAYMAERKVDRASLISHRFPISQAPQAFAAQCAPEAIKVMLTMERN</sequence>